<dbReference type="Pfam" id="PF02310">
    <property type="entry name" value="B12-binding"/>
    <property type="match status" value="1"/>
</dbReference>
<dbReference type="Gene3D" id="3.40.50.280">
    <property type="entry name" value="Cobalamin-binding domain"/>
    <property type="match status" value="1"/>
</dbReference>
<evidence type="ECO:0000256" key="4">
    <source>
        <dbReference type="ARBA" id="ARBA00023004"/>
    </source>
</evidence>
<evidence type="ECO:0000256" key="3">
    <source>
        <dbReference type="ARBA" id="ARBA00022723"/>
    </source>
</evidence>
<dbReference type="InterPro" id="IPR058240">
    <property type="entry name" value="rSAM_sf"/>
</dbReference>
<gene>
    <name evidence="7" type="ORF">METZ01_LOCUS450230</name>
</gene>
<dbReference type="InterPro" id="IPR007197">
    <property type="entry name" value="rSAM"/>
</dbReference>
<feature type="domain" description="B12-binding" evidence="6">
    <location>
        <begin position="2"/>
        <end position="132"/>
    </location>
</feature>
<dbReference type="GO" id="GO:0051536">
    <property type="term" value="F:iron-sulfur cluster binding"/>
    <property type="evidence" value="ECO:0007669"/>
    <property type="project" value="UniProtKB-KW"/>
</dbReference>
<keyword evidence="5" id="KW-0411">Iron-sulfur</keyword>
<dbReference type="SFLD" id="SFLDG01082">
    <property type="entry name" value="B12-binding_domain_containing"/>
    <property type="match status" value="1"/>
</dbReference>
<dbReference type="AlphaFoldDB" id="A0A382ZP72"/>
<evidence type="ECO:0000313" key="7">
    <source>
        <dbReference type="EMBL" id="SVD97376.1"/>
    </source>
</evidence>
<dbReference type="SFLD" id="SFLDS00029">
    <property type="entry name" value="Radical_SAM"/>
    <property type="match status" value="1"/>
</dbReference>
<dbReference type="GO" id="GO:0031419">
    <property type="term" value="F:cobalamin binding"/>
    <property type="evidence" value="ECO:0007669"/>
    <property type="project" value="InterPro"/>
</dbReference>
<dbReference type="GO" id="GO:0003824">
    <property type="term" value="F:catalytic activity"/>
    <property type="evidence" value="ECO:0007669"/>
    <property type="project" value="InterPro"/>
</dbReference>
<sequence>MKILFVTHVPNQYIKDKDPLGIMCLSANLKRGNHEVRICSPRITEVEEMLVEFPADIIAYSIATADSIFYIDFNRIIKQRHPEIFSVFGGPHPTFYPNFITENSDVDAMCGGEADLAFVDFADRLAADNDYHLTPNFHVRRDGEIYRNEETNLVANLDDLPFADRSLIYDYFPKARGAKVKGFMTMRGCPYPCTYCFNHKYNELYKGKGNILRRRSVDNVIEEVLSVAEKYPLDLVYFRDDSFNLLSDWIEEFSEK</sequence>
<evidence type="ECO:0000256" key="1">
    <source>
        <dbReference type="ARBA" id="ARBA00001966"/>
    </source>
</evidence>
<dbReference type="PANTHER" id="PTHR43409:SF7">
    <property type="entry name" value="BLL1977 PROTEIN"/>
    <property type="match status" value="1"/>
</dbReference>
<dbReference type="PROSITE" id="PS51332">
    <property type="entry name" value="B12_BINDING"/>
    <property type="match status" value="1"/>
</dbReference>
<dbReference type="EMBL" id="UINC01185591">
    <property type="protein sequence ID" value="SVD97376.1"/>
    <property type="molecule type" value="Genomic_DNA"/>
</dbReference>
<feature type="non-terminal residue" evidence="7">
    <location>
        <position position="256"/>
    </location>
</feature>
<accession>A0A382ZP72</accession>
<keyword evidence="2" id="KW-0949">S-adenosyl-L-methionine</keyword>
<comment type="cofactor">
    <cofactor evidence="1">
        <name>[4Fe-4S] cluster</name>
        <dbReference type="ChEBI" id="CHEBI:49883"/>
    </cofactor>
</comment>
<reference evidence="7" key="1">
    <citation type="submission" date="2018-05" db="EMBL/GenBank/DDBJ databases">
        <authorList>
            <person name="Lanie J.A."/>
            <person name="Ng W.-L."/>
            <person name="Kazmierczak K.M."/>
            <person name="Andrzejewski T.M."/>
            <person name="Davidsen T.M."/>
            <person name="Wayne K.J."/>
            <person name="Tettelin H."/>
            <person name="Glass J.I."/>
            <person name="Rusch D."/>
            <person name="Podicherti R."/>
            <person name="Tsui H.-C.T."/>
            <person name="Winkler M.E."/>
        </authorList>
    </citation>
    <scope>NUCLEOTIDE SEQUENCE</scope>
</reference>
<keyword evidence="4" id="KW-0408">Iron</keyword>
<dbReference type="PANTHER" id="PTHR43409">
    <property type="entry name" value="ANAEROBIC MAGNESIUM-PROTOPORPHYRIN IX MONOMETHYL ESTER CYCLASE-RELATED"/>
    <property type="match status" value="1"/>
</dbReference>
<evidence type="ECO:0000259" key="6">
    <source>
        <dbReference type="PROSITE" id="PS51332"/>
    </source>
</evidence>
<organism evidence="7">
    <name type="scientific">marine metagenome</name>
    <dbReference type="NCBI Taxonomy" id="408172"/>
    <lineage>
        <taxon>unclassified sequences</taxon>
        <taxon>metagenomes</taxon>
        <taxon>ecological metagenomes</taxon>
    </lineage>
</organism>
<dbReference type="CDD" id="cd02068">
    <property type="entry name" value="radical_SAM_B12_BD"/>
    <property type="match status" value="1"/>
</dbReference>
<dbReference type="InterPro" id="IPR006158">
    <property type="entry name" value="Cobalamin-bd"/>
</dbReference>
<proteinExistence type="predicted"/>
<evidence type="ECO:0000256" key="2">
    <source>
        <dbReference type="ARBA" id="ARBA00022691"/>
    </source>
</evidence>
<dbReference type="SUPFAM" id="SSF102114">
    <property type="entry name" value="Radical SAM enzymes"/>
    <property type="match status" value="1"/>
</dbReference>
<keyword evidence="3" id="KW-0479">Metal-binding</keyword>
<dbReference type="InterPro" id="IPR051198">
    <property type="entry name" value="BchE-like"/>
</dbReference>
<dbReference type="SUPFAM" id="SSF52242">
    <property type="entry name" value="Cobalamin (vitamin B12)-binding domain"/>
    <property type="match status" value="1"/>
</dbReference>
<dbReference type="GO" id="GO:0046872">
    <property type="term" value="F:metal ion binding"/>
    <property type="evidence" value="ECO:0007669"/>
    <property type="project" value="UniProtKB-KW"/>
</dbReference>
<dbReference type="InterPro" id="IPR036724">
    <property type="entry name" value="Cobalamin-bd_sf"/>
</dbReference>
<name>A0A382ZP72_9ZZZZ</name>
<evidence type="ECO:0000256" key="5">
    <source>
        <dbReference type="ARBA" id="ARBA00023014"/>
    </source>
</evidence>
<protein>
    <recommendedName>
        <fullName evidence="6">B12-binding domain-containing protein</fullName>
    </recommendedName>
</protein>